<gene>
    <name evidence="1" type="ORF">CMQ_5591</name>
</gene>
<dbReference type="Proteomes" id="UP000007796">
    <property type="component" value="Unassembled WGS sequence"/>
</dbReference>
<dbReference type="InParanoid" id="F0XSH2"/>
<dbReference type="HOGENOM" id="CLU_062278_0_0_1"/>
<sequence>MATCVSCKELLVFVDADPETAADEEIIPDDLLLPQCLLDEAAQVATSFSCPSCRTNLSATPPPAASSSSSSSLLPPSGVQILTRYVNEGGLQENYDIYPDLAEEAYLQVHPEARPARAFLTMCAAGDVMGIVGLFSEDEEDETEEDEQDSTSKLSPELLLRYQDPLGRLQSGLHLAVEKEQEEVLYLLLFLSSQLPLDAFPPAVLQSAEQIGLVRPPSISSHADIRTLQDQGGETAAMYASRKGGQWAAIAQTGLLSA</sequence>
<dbReference type="RefSeq" id="XP_014168653.1">
    <property type="nucleotide sequence ID" value="XM_014313178.1"/>
</dbReference>
<dbReference type="EMBL" id="GL629997">
    <property type="protein sequence ID" value="EFW99170.1"/>
    <property type="molecule type" value="Genomic_DNA"/>
</dbReference>
<evidence type="ECO:0000313" key="2">
    <source>
        <dbReference type="Proteomes" id="UP000007796"/>
    </source>
</evidence>
<dbReference type="OrthoDB" id="46529at2759"/>
<reference evidence="1 2" key="1">
    <citation type="journal article" date="2011" name="Proc. Natl. Acad. Sci. U.S.A.">
        <title>Genome and transcriptome analyses of the mountain pine beetle-fungal symbiont Grosmannia clavigera, a lodgepole pine pathogen.</title>
        <authorList>
            <person name="DiGuistini S."/>
            <person name="Wang Y."/>
            <person name="Liao N.Y."/>
            <person name="Taylor G."/>
            <person name="Tanguay P."/>
            <person name="Feau N."/>
            <person name="Henrissat B."/>
            <person name="Chan S.K."/>
            <person name="Hesse-Orce U."/>
            <person name="Alamouti S.M."/>
            <person name="Tsui C.K.M."/>
            <person name="Docking R.T."/>
            <person name="Levasseur A."/>
            <person name="Haridas S."/>
            <person name="Robertson G."/>
            <person name="Birol I."/>
            <person name="Holt R.A."/>
            <person name="Marra M.A."/>
            <person name="Hamelin R.C."/>
            <person name="Hirst M."/>
            <person name="Jones S.J.M."/>
            <person name="Bohlmann J."/>
            <person name="Breuil C."/>
        </authorList>
    </citation>
    <scope>NUCLEOTIDE SEQUENCE [LARGE SCALE GENOMIC DNA]</scope>
    <source>
        <strain evidence="2">kw1407 / UAMH 11150</strain>
    </source>
</reference>
<proteinExistence type="predicted"/>
<keyword evidence="2" id="KW-1185">Reference proteome</keyword>
<evidence type="ECO:0000313" key="1">
    <source>
        <dbReference type="EMBL" id="EFW99170.1"/>
    </source>
</evidence>
<protein>
    <submittedName>
        <fullName evidence="1">Uncharacterized protein</fullName>
    </submittedName>
</protein>
<organism evidence="2">
    <name type="scientific">Grosmannia clavigera (strain kw1407 / UAMH 11150)</name>
    <name type="common">Blue stain fungus</name>
    <name type="synonym">Graphiocladiella clavigera</name>
    <dbReference type="NCBI Taxonomy" id="655863"/>
    <lineage>
        <taxon>Eukaryota</taxon>
        <taxon>Fungi</taxon>
        <taxon>Dikarya</taxon>
        <taxon>Ascomycota</taxon>
        <taxon>Pezizomycotina</taxon>
        <taxon>Sordariomycetes</taxon>
        <taxon>Sordariomycetidae</taxon>
        <taxon>Ophiostomatales</taxon>
        <taxon>Ophiostomataceae</taxon>
        <taxon>Leptographium</taxon>
    </lineage>
</organism>
<dbReference type="STRING" id="655863.F0XSH2"/>
<dbReference type="GeneID" id="25978930"/>
<dbReference type="eggNOG" id="ENOG502SBV2">
    <property type="taxonomic scope" value="Eukaryota"/>
</dbReference>
<accession>F0XSH2</accession>
<dbReference type="AlphaFoldDB" id="F0XSH2"/>
<name>F0XSH2_GROCL</name>